<protein>
    <submittedName>
        <fullName evidence="1">Uncharacterized protein</fullName>
    </submittedName>
</protein>
<gene>
    <name evidence="1" type="ORF">MCOR_9076</name>
</gene>
<dbReference type="EMBL" id="CACVKT020001654">
    <property type="protein sequence ID" value="CAC5370122.1"/>
    <property type="molecule type" value="Genomic_DNA"/>
</dbReference>
<keyword evidence="2" id="KW-1185">Reference proteome</keyword>
<dbReference type="Gene3D" id="2.40.50.140">
    <property type="entry name" value="Nucleic acid-binding proteins"/>
    <property type="match status" value="1"/>
</dbReference>
<accession>A0A6J8ALH3</accession>
<dbReference type="OrthoDB" id="6197893at2759"/>
<dbReference type="InterPro" id="IPR012340">
    <property type="entry name" value="NA-bd_OB-fold"/>
</dbReference>
<proteinExistence type="predicted"/>
<sequence>MKPDGFYTITNAKIGSAINVSQYSKVMESKPFDYDKKVEKDFLNPKVTTVAEALTSPSKRRLSLSGRFEGVYENENAKRRILNITGNNATIAVKLWGAKTELKMPEKKDNVTIHGLEISEFRGKIEANSTSTTRITVEDEEEDQSAIMEGEVEAACFEESDSSIVIDGKCLAIDNFLLGQIFKEVRYVENVFVKVRQEAKRVEEIILICLLKLQKRTCKADSKIEQENGTENDCQRNNPIKLTVF</sequence>
<dbReference type="SUPFAM" id="SSF50249">
    <property type="entry name" value="Nucleic acid-binding proteins"/>
    <property type="match status" value="1"/>
</dbReference>
<organism evidence="1 2">
    <name type="scientific">Mytilus coruscus</name>
    <name type="common">Sea mussel</name>
    <dbReference type="NCBI Taxonomy" id="42192"/>
    <lineage>
        <taxon>Eukaryota</taxon>
        <taxon>Metazoa</taxon>
        <taxon>Spiralia</taxon>
        <taxon>Lophotrochozoa</taxon>
        <taxon>Mollusca</taxon>
        <taxon>Bivalvia</taxon>
        <taxon>Autobranchia</taxon>
        <taxon>Pteriomorphia</taxon>
        <taxon>Mytilida</taxon>
        <taxon>Mytiloidea</taxon>
        <taxon>Mytilidae</taxon>
        <taxon>Mytilinae</taxon>
        <taxon>Mytilus</taxon>
    </lineage>
</organism>
<dbReference type="Proteomes" id="UP000507470">
    <property type="component" value="Unassembled WGS sequence"/>
</dbReference>
<evidence type="ECO:0000313" key="1">
    <source>
        <dbReference type="EMBL" id="CAC5370122.1"/>
    </source>
</evidence>
<reference evidence="1 2" key="1">
    <citation type="submission" date="2020-06" db="EMBL/GenBank/DDBJ databases">
        <authorList>
            <person name="Li R."/>
            <person name="Bekaert M."/>
        </authorList>
    </citation>
    <scope>NUCLEOTIDE SEQUENCE [LARGE SCALE GENOMIC DNA]</scope>
    <source>
        <strain evidence="2">wild</strain>
    </source>
</reference>
<evidence type="ECO:0000313" key="2">
    <source>
        <dbReference type="Proteomes" id="UP000507470"/>
    </source>
</evidence>
<name>A0A6J8ALH3_MYTCO</name>
<dbReference type="AlphaFoldDB" id="A0A6J8ALH3"/>